<dbReference type="InterPro" id="IPR003593">
    <property type="entry name" value="AAA+_ATPase"/>
</dbReference>
<dbReference type="SUPFAM" id="SSF52540">
    <property type="entry name" value="P-loop containing nucleoside triphosphate hydrolases"/>
    <property type="match status" value="1"/>
</dbReference>
<proteinExistence type="inferred from homology"/>
<evidence type="ECO:0000256" key="4">
    <source>
        <dbReference type="ARBA" id="ARBA00022692"/>
    </source>
</evidence>
<feature type="domain" description="ABC transporter" evidence="10">
    <location>
        <begin position="19"/>
        <end position="278"/>
    </location>
</feature>
<organism evidence="11">
    <name type="scientific">Culicoides sonorensis</name>
    <name type="common">Biting midge</name>
    <dbReference type="NCBI Taxonomy" id="179676"/>
    <lineage>
        <taxon>Eukaryota</taxon>
        <taxon>Metazoa</taxon>
        <taxon>Ecdysozoa</taxon>
        <taxon>Arthropoda</taxon>
        <taxon>Hexapoda</taxon>
        <taxon>Insecta</taxon>
        <taxon>Pterygota</taxon>
        <taxon>Neoptera</taxon>
        <taxon>Endopterygota</taxon>
        <taxon>Diptera</taxon>
        <taxon>Nematocera</taxon>
        <taxon>Chironomoidea</taxon>
        <taxon>Ceratopogonidae</taxon>
        <taxon>Ceratopogoninae</taxon>
        <taxon>Culicoides</taxon>
        <taxon>Monoculicoides</taxon>
    </lineage>
</organism>
<dbReference type="Pfam" id="PF00005">
    <property type="entry name" value="ABC_tran"/>
    <property type="match status" value="1"/>
</dbReference>
<dbReference type="GO" id="GO:0005524">
    <property type="term" value="F:ATP binding"/>
    <property type="evidence" value="ECO:0007669"/>
    <property type="project" value="UniProtKB-KW"/>
</dbReference>
<feature type="transmembrane region" description="Helical" evidence="9">
    <location>
        <begin position="506"/>
        <end position="526"/>
    </location>
</feature>
<dbReference type="EMBL" id="UFQT01001196">
    <property type="protein sequence ID" value="SSX29436.1"/>
    <property type="molecule type" value="Genomic_DNA"/>
</dbReference>
<reference evidence="11" key="1">
    <citation type="submission" date="2018-04" db="EMBL/GenBank/DDBJ databases">
        <authorList>
            <person name="Go L.Y."/>
            <person name="Mitchell J.A."/>
        </authorList>
    </citation>
    <scope>NUCLEOTIDE SEQUENCE</scope>
    <source>
        <tissue evidence="11">Whole organism</tissue>
    </source>
</reference>
<gene>
    <name evidence="11" type="primary">CSON001284</name>
</gene>
<dbReference type="PANTHER" id="PTHR48041:SF116">
    <property type="entry name" value="PROTEIN BROWN"/>
    <property type="match status" value="1"/>
</dbReference>
<dbReference type="InterPro" id="IPR013525">
    <property type="entry name" value="ABC2_TM"/>
</dbReference>
<comment type="subcellular location">
    <subcellularLocation>
        <location evidence="1">Membrane</location>
        <topology evidence="1">Multi-pass membrane protein</topology>
    </subcellularLocation>
</comment>
<evidence type="ECO:0000313" key="11">
    <source>
        <dbReference type="EMBL" id="SSX09640.1"/>
    </source>
</evidence>
<keyword evidence="3" id="KW-0813">Transport</keyword>
<evidence type="ECO:0000313" key="12">
    <source>
        <dbReference type="EMBL" id="SSX29436.1"/>
    </source>
</evidence>
<evidence type="ECO:0000256" key="8">
    <source>
        <dbReference type="ARBA" id="ARBA00023136"/>
    </source>
</evidence>
<evidence type="ECO:0000256" key="2">
    <source>
        <dbReference type="ARBA" id="ARBA00005814"/>
    </source>
</evidence>
<dbReference type="GO" id="GO:0140359">
    <property type="term" value="F:ABC-type transporter activity"/>
    <property type="evidence" value="ECO:0007669"/>
    <property type="project" value="InterPro"/>
</dbReference>
<dbReference type="GO" id="GO:0005886">
    <property type="term" value="C:plasma membrane"/>
    <property type="evidence" value="ECO:0007669"/>
    <property type="project" value="TreeGrafter"/>
</dbReference>
<reference evidence="12" key="2">
    <citation type="submission" date="2018-07" db="EMBL/GenBank/DDBJ databases">
        <authorList>
            <person name="Quirk P.G."/>
            <person name="Krulwich T.A."/>
        </authorList>
    </citation>
    <scope>NUCLEOTIDE SEQUENCE</scope>
</reference>
<dbReference type="InterPro" id="IPR017871">
    <property type="entry name" value="ABC_transporter-like_CS"/>
</dbReference>
<keyword evidence="4 9" id="KW-0812">Transmembrane</keyword>
<dbReference type="VEuPathDB" id="VectorBase:CSON001284"/>
<dbReference type="EMBL" id="UFQS01001196">
    <property type="protein sequence ID" value="SSX09640.1"/>
    <property type="molecule type" value="Genomic_DNA"/>
</dbReference>
<dbReference type="InterPro" id="IPR003439">
    <property type="entry name" value="ABC_transporter-like_ATP-bd"/>
</dbReference>
<feature type="transmembrane region" description="Helical" evidence="9">
    <location>
        <begin position="355"/>
        <end position="374"/>
    </location>
</feature>
<evidence type="ECO:0000256" key="7">
    <source>
        <dbReference type="ARBA" id="ARBA00022989"/>
    </source>
</evidence>
<feature type="transmembrane region" description="Helical" evidence="9">
    <location>
        <begin position="465"/>
        <end position="485"/>
    </location>
</feature>
<keyword evidence="8 9" id="KW-0472">Membrane</keyword>
<evidence type="ECO:0000256" key="3">
    <source>
        <dbReference type="ARBA" id="ARBA00022448"/>
    </source>
</evidence>
<evidence type="ECO:0000256" key="6">
    <source>
        <dbReference type="ARBA" id="ARBA00022840"/>
    </source>
</evidence>
<dbReference type="GO" id="GO:0016887">
    <property type="term" value="F:ATP hydrolysis activity"/>
    <property type="evidence" value="ECO:0007669"/>
    <property type="project" value="InterPro"/>
</dbReference>
<feature type="transmembrane region" description="Helical" evidence="9">
    <location>
        <begin position="386"/>
        <end position="409"/>
    </location>
</feature>
<dbReference type="InterPro" id="IPR027417">
    <property type="entry name" value="P-loop_NTPase"/>
</dbReference>
<dbReference type="OMA" id="HPCVKSG"/>
<dbReference type="PROSITE" id="PS50893">
    <property type="entry name" value="ABC_TRANSPORTER_2"/>
    <property type="match status" value="1"/>
</dbReference>
<evidence type="ECO:0000256" key="5">
    <source>
        <dbReference type="ARBA" id="ARBA00022741"/>
    </source>
</evidence>
<dbReference type="AlphaFoldDB" id="A0A336KXP5"/>
<dbReference type="PROSITE" id="PS00211">
    <property type="entry name" value="ABC_TRANSPORTER_1"/>
    <property type="match status" value="1"/>
</dbReference>
<dbReference type="Pfam" id="PF01061">
    <property type="entry name" value="ABC2_membrane"/>
    <property type="match status" value="1"/>
</dbReference>
<protein>
    <submittedName>
        <fullName evidence="11">CSON001284 protein</fullName>
    </submittedName>
</protein>
<keyword evidence="5" id="KW-0547">Nucleotide-binding</keyword>
<dbReference type="PANTHER" id="PTHR48041">
    <property type="entry name" value="ABC TRANSPORTER G FAMILY MEMBER 28"/>
    <property type="match status" value="1"/>
</dbReference>
<dbReference type="Pfam" id="PF19055">
    <property type="entry name" value="ABC2_membrane_7"/>
    <property type="match status" value="1"/>
</dbReference>
<sequence length="614" mass="70032">MDRIELLGNGSCESSHFILEWKNLSYTPKRKVFKGSKFNVFKGAQEESVKVLDNVNGSIESGNLVAVLGGSGSGKTSLLAAISQRIRRNLTGDILINNQMLSSREMRNISGYVPQSDVSIPTLTPYEHLYFMLQFKKGLNLNANEQHQQILIILKKLGLIECSNFPMKRMSGGEKRKLLLATSLIFDPLLLFCDEITTGLDSFQAISVIQSLRDLIGLDNSKNFNNKAVVCSVHQPSSFLFHLFTHLILMSTNGKIVFQGKIQDAVRIFENAGLPCPMLYNPAEFYVKALCEIKNEEKLQRVSRLSREETEFKIQSYDIQTHFHKESRRVCWFKQIFYLIVRSSLSGRRNFRRHIIESFLFLSTSFVIGLLYHSVNSKSQSSVQDITGALFTLVNEIVFTYTYFVIYLIPEQYAFLRRETGEELYSISAFYVSKIIILIPKVIIETLIFVGVVFLLTSFDWDFHTYFKICTSLIFAGISAMAYGFSTAGLFSSVRLTLELQPPMDLFLLILGGMYINIGSLTFPQIKYVSIFFYSCEAVNYDYWKSVENIACPINVQTEYPCLRNGTEVLEHLGYRTDSNTLMYDYSGLLVLFIIGHIIGYLGLRRIVKKEGFY</sequence>
<evidence type="ECO:0000259" key="10">
    <source>
        <dbReference type="PROSITE" id="PS50893"/>
    </source>
</evidence>
<dbReference type="SMART" id="SM00382">
    <property type="entry name" value="AAA"/>
    <property type="match status" value="1"/>
</dbReference>
<name>A0A336KXP5_CULSO</name>
<feature type="transmembrane region" description="Helical" evidence="9">
    <location>
        <begin position="435"/>
        <end position="459"/>
    </location>
</feature>
<evidence type="ECO:0000256" key="9">
    <source>
        <dbReference type="SAM" id="Phobius"/>
    </source>
</evidence>
<dbReference type="InterPro" id="IPR043926">
    <property type="entry name" value="ABCG_dom"/>
</dbReference>
<comment type="similarity">
    <text evidence="2">Belongs to the ABC transporter superfamily. ABCG family. Eye pigment precursor importer (TC 3.A.1.204) subfamily.</text>
</comment>
<keyword evidence="6" id="KW-0067">ATP-binding</keyword>
<evidence type="ECO:0000256" key="1">
    <source>
        <dbReference type="ARBA" id="ARBA00004141"/>
    </source>
</evidence>
<dbReference type="Gene3D" id="3.40.50.300">
    <property type="entry name" value="P-loop containing nucleotide triphosphate hydrolases"/>
    <property type="match status" value="1"/>
</dbReference>
<feature type="transmembrane region" description="Helical" evidence="9">
    <location>
        <begin position="586"/>
        <end position="604"/>
    </location>
</feature>
<accession>A0A336KXP5</accession>
<keyword evidence="7 9" id="KW-1133">Transmembrane helix</keyword>
<dbReference type="InterPro" id="IPR050352">
    <property type="entry name" value="ABCG_transporters"/>
</dbReference>